<feature type="non-terminal residue" evidence="1">
    <location>
        <position position="194"/>
    </location>
</feature>
<dbReference type="Gene3D" id="1.10.10.10">
    <property type="entry name" value="Winged helix-like DNA-binding domain superfamily/Winged helix DNA-binding domain"/>
    <property type="match status" value="1"/>
</dbReference>
<dbReference type="InterPro" id="IPR036390">
    <property type="entry name" value="WH_DNA-bd_sf"/>
</dbReference>
<dbReference type="SUPFAM" id="SSF46785">
    <property type="entry name" value="Winged helix' DNA-binding domain"/>
    <property type="match status" value="1"/>
</dbReference>
<accession>A0AAN7AKF7</accession>
<dbReference type="Proteomes" id="UP001302126">
    <property type="component" value="Unassembled WGS sequence"/>
</dbReference>
<proteinExistence type="predicted"/>
<dbReference type="AlphaFoldDB" id="A0AAN7AKF7"/>
<sequence>MPVISIRVQSSLLTTRKHKNNIMDAKPRKMSKSRQLFELASIIQQKVAIVDQTLKDNQLPPPSFDAGAPLSSQIPVSLEETKLDLLEALGELQALLQGPLYHVAYMSAIVPHNAAIFGVLSKFNIAQVLGVDECVSYAELGKRCGLLESDTRRLVRGAIAMRFFDEPEPDKVRHNAASLALATPPAAAWVKSTL</sequence>
<evidence type="ECO:0000313" key="2">
    <source>
        <dbReference type="Proteomes" id="UP001302126"/>
    </source>
</evidence>
<dbReference type="EMBL" id="MU864384">
    <property type="protein sequence ID" value="KAK4188785.1"/>
    <property type="molecule type" value="Genomic_DNA"/>
</dbReference>
<dbReference type="PANTHER" id="PTHR43712:SF12">
    <property type="entry name" value="STERIGMATOCYSTIN 8-O-METHYLTRANSFERASE"/>
    <property type="match status" value="1"/>
</dbReference>
<evidence type="ECO:0000313" key="1">
    <source>
        <dbReference type="EMBL" id="KAK4188785.1"/>
    </source>
</evidence>
<dbReference type="InterPro" id="IPR036388">
    <property type="entry name" value="WH-like_DNA-bd_sf"/>
</dbReference>
<gene>
    <name evidence="1" type="ORF">QBC35DRAFT_450992</name>
</gene>
<comment type="caution">
    <text evidence="1">The sequence shown here is derived from an EMBL/GenBank/DDBJ whole genome shotgun (WGS) entry which is preliminary data.</text>
</comment>
<protein>
    <submittedName>
        <fullName evidence="1">Uncharacterized protein</fullName>
    </submittedName>
</protein>
<name>A0AAN7AKF7_9PEZI</name>
<dbReference type="PANTHER" id="PTHR43712">
    <property type="entry name" value="PUTATIVE (AFU_ORTHOLOGUE AFUA_4G14580)-RELATED"/>
    <property type="match status" value="1"/>
</dbReference>
<organism evidence="1 2">
    <name type="scientific">Podospora australis</name>
    <dbReference type="NCBI Taxonomy" id="1536484"/>
    <lineage>
        <taxon>Eukaryota</taxon>
        <taxon>Fungi</taxon>
        <taxon>Dikarya</taxon>
        <taxon>Ascomycota</taxon>
        <taxon>Pezizomycotina</taxon>
        <taxon>Sordariomycetes</taxon>
        <taxon>Sordariomycetidae</taxon>
        <taxon>Sordariales</taxon>
        <taxon>Podosporaceae</taxon>
        <taxon>Podospora</taxon>
    </lineage>
</organism>
<keyword evidence="2" id="KW-1185">Reference proteome</keyword>
<reference evidence="1" key="1">
    <citation type="journal article" date="2023" name="Mol. Phylogenet. Evol.">
        <title>Genome-scale phylogeny and comparative genomics of the fungal order Sordariales.</title>
        <authorList>
            <person name="Hensen N."/>
            <person name="Bonometti L."/>
            <person name="Westerberg I."/>
            <person name="Brannstrom I.O."/>
            <person name="Guillou S."/>
            <person name="Cros-Aarteil S."/>
            <person name="Calhoun S."/>
            <person name="Haridas S."/>
            <person name="Kuo A."/>
            <person name="Mondo S."/>
            <person name="Pangilinan J."/>
            <person name="Riley R."/>
            <person name="LaButti K."/>
            <person name="Andreopoulos B."/>
            <person name="Lipzen A."/>
            <person name="Chen C."/>
            <person name="Yan M."/>
            <person name="Daum C."/>
            <person name="Ng V."/>
            <person name="Clum A."/>
            <person name="Steindorff A."/>
            <person name="Ohm R.A."/>
            <person name="Martin F."/>
            <person name="Silar P."/>
            <person name="Natvig D.O."/>
            <person name="Lalanne C."/>
            <person name="Gautier V."/>
            <person name="Ament-Velasquez S.L."/>
            <person name="Kruys A."/>
            <person name="Hutchinson M.I."/>
            <person name="Powell A.J."/>
            <person name="Barry K."/>
            <person name="Miller A.N."/>
            <person name="Grigoriev I.V."/>
            <person name="Debuchy R."/>
            <person name="Gladieux P."/>
            <person name="Hiltunen Thoren M."/>
            <person name="Johannesson H."/>
        </authorList>
    </citation>
    <scope>NUCLEOTIDE SEQUENCE</scope>
    <source>
        <strain evidence="1">PSN309</strain>
    </source>
</reference>
<reference evidence="1" key="2">
    <citation type="submission" date="2023-05" db="EMBL/GenBank/DDBJ databases">
        <authorList>
            <consortium name="Lawrence Berkeley National Laboratory"/>
            <person name="Steindorff A."/>
            <person name="Hensen N."/>
            <person name="Bonometti L."/>
            <person name="Westerberg I."/>
            <person name="Brannstrom I.O."/>
            <person name="Guillou S."/>
            <person name="Cros-Aarteil S."/>
            <person name="Calhoun S."/>
            <person name="Haridas S."/>
            <person name="Kuo A."/>
            <person name="Mondo S."/>
            <person name="Pangilinan J."/>
            <person name="Riley R."/>
            <person name="Labutti K."/>
            <person name="Andreopoulos B."/>
            <person name="Lipzen A."/>
            <person name="Chen C."/>
            <person name="Yanf M."/>
            <person name="Daum C."/>
            <person name="Ng V."/>
            <person name="Clum A."/>
            <person name="Ohm R."/>
            <person name="Martin F."/>
            <person name="Silar P."/>
            <person name="Natvig D."/>
            <person name="Lalanne C."/>
            <person name="Gautier V."/>
            <person name="Ament-Velasquez S.L."/>
            <person name="Kruys A."/>
            <person name="Hutchinson M.I."/>
            <person name="Powell A.J."/>
            <person name="Barry K."/>
            <person name="Miller A.N."/>
            <person name="Grigoriev I.V."/>
            <person name="Debuchy R."/>
            <person name="Gladieux P."/>
            <person name="Thoren M.H."/>
            <person name="Johannesson H."/>
        </authorList>
    </citation>
    <scope>NUCLEOTIDE SEQUENCE</scope>
    <source>
        <strain evidence="1">PSN309</strain>
    </source>
</reference>